<name>A0A9X2YSM8_9MYCO</name>
<accession>A0A9X2YSM8</accession>
<dbReference type="InterPro" id="IPR051604">
    <property type="entry name" value="Ergot_Alk_Oxidoreductase"/>
</dbReference>
<dbReference type="PANTHER" id="PTHR43162:SF1">
    <property type="entry name" value="PRESTALK A DIFFERENTIATION PROTEIN A"/>
    <property type="match status" value="1"/>
</dbReference>
<evidence type="ECO:0000313" key="3">
    <source>
        <dbReference type="Proteomes" id="UP001141629"/>
    </source>
</evidence>
<keyword evidence="3" id="KW-1185">Reference proteome</keyword>
<evidence type="ECO:0000259" key="1">
    <source>
        <dbReference type="Pfam" id="PF05368"/>
    </source>
</evidence>
<comment type="caution">
    <text evidence="2">The sequence shown here is derived from an EMBL/GenBank/DDBJ whole genome shotgun (WGS) entry which is preliminary data.</text>
</comment>
<feature type="domain" description="NmrA-like" evidence="1">
    <location>
        <begin position="9"/>
        <end position="239"/>
    </location>
</feature>
<dbReference type="InterPro" id="IPR036291">
    <property type="entry name" value="NAD(P)-bd_dom_sf"/>
</dbReference>
<dbReference type="Gene3D" id="3.90.25.10">
    <property type="entry name" value="UDP-galactose 4-epimerase, domain 1"/>
    <property type="match status" value="1"/>
</dbReference>
<dbReference type="EMBL" id="JACKVK010000022">
    <property type="protein sequence ID" value="MCV7424753.1"/>
    <property type="molecule type" value="Genomic_DNA"/>
</dbReference>
<dbReference type="InterPro" id="IPR008030">
    <property type="entry name" value="NmrA-like"/>
</dbReference>
<proteinExistence type="predicted"/>
<protein>
    <submittedName>
        <fullName evidence="2">NmrA family NAD(P)-binding protein</fullName>
    </submittedName>
</protein>
<organism evidence="2 3">
    <name type="scientific">Mycobacterium yunnanensis</name>
    <dbReference type="NCBI Taxonomy" id="368477"/>
    <lineage>
        <taxon>Bacteria</taxon>
        <taxon>Bacillati</taxon>
        <taxon>Actinomycetota</taxon>
        <taxon>Actinomycetes</taxon>
        <taxon>Mycobacteriales</taxon>
        <taxon>Mycobacteriaceae</taxon>
        <taxon>Mycobacterium</taxon>
    </lineage>
</organism>
<gene>
    <name evidence="2" type="ORF">H7K45_29860</name>
</gene>
<dbReference type="Proteomes" id="UP001141629">
    <property type="component" value="Unassembled WGS sequence"/>
</dbReference>
<dbReference type="Gene3D" id="3.40.50.720">
    <property type="entry name" value="NAD(P)-binding Rossmann-like Domain"/>
    <property type="match status" value="1"/>
</dbReference>
<sequence>MATQIDSTKPLVLVIGTTGQVGTLIMAEFERDPGDVRVRYGARKPTQVDELRAAGRDAVRLDLDDPSTFAHALHGVDRVYLLTGYTVAMLTQSKTLVDAAVKAGVGHIVHQGVFANWDVTDPHFVWHQMIERYIEGSGVAWTHLHPNVFMEGLASMTPVDDGAFSVYWGDRRVGWIAARDIAAVAATVLRQGPSRHGGKEYWLSTEVASGPEVATILSDVLGQEIRCDIRGPEEFKASIANGSTTVESWYADAGVEFTRQVIDGRMGYIGTVRDDVEFVTGRPSTSLRQWAIENRDRLTAGSQT</sequence>
<reference evidence="2" key="2">
    <citation type="journal article" date="2022" name="BMC Genomics">
        <title>Comparative genome analysis of mycobacteria focusing on tRNA and non-coding RNA.</title>
        <authorList>
            <person name="Behra P.R.K."/>
            <person name="Pettersson B.M.F."/>
            <person name="Ramesh M."/>
            <person name="Das S."/>
            <person name="Dasgupta S."/>
            <person name="Kirsebom L.A."/>
        </authorList>
    </citation>
    <scope>NUCLEOTIDE SEQUENCE</scope>
    <source>
        <strain evidence="2">DSM 44838</strain>
    </source>
</reference>
<reference evidence="2" key="1">
    <citation type="submission" date="2020-07" db="EMBL/GenBank/DDBJ databases">
        <authorList>
            <person name="Pettersson B.M.F."/>
            <person name="Behra P.R.K."/>
            <person name="Ramesh M."/>
            <person name="Das S."/>
            <person name="Dasgupta S."/>
            <person name="Kirsebom L.A."/>
        </authorList>
    </citation>
    <scope>NUCLEOTIDE SEQUENCE</scope>
    <source>
        <strain evidence="2">DSM 44838</strain>
    </source>
</reference>
<dbReference type="SUPFAM" id="SSF51735">
    <property type="entry name" value="NAD(P)-binding Rossmann-fold domains"/>
    <property type="match status" value="1"/>
</dbReference>
<dbReference type="Pfam" id="PF05368">
    <property type="entry name" value="NmrA"/>
    <property type="match status" value="1"/>
</dbReference>
<dbReference type="RefSeq" id="WP_263999840.1">
    <property type="nucleotide sequence ID" value="NZ_JACKVK010000022.1"/>
</dbReference>
<dbReference type="AlphaFoldDB" id="A0A9X2YSM8"/>
<evidence type="ECO:0000313" key="2">
    <source>
        <dbReference type="EMBL" id="MCV7424753.1"/>
    </source>
</evidence>
<dbReference type="PANTHER" id="PTHR43162">
    <property type="match status" value="1"/>
</dbReference>